<dbReference type="RefSeq" id="WP_187598662.1">
    <property type="nucleotide sequence ID" value="NZ_CP060714.1"/>
</dbReference>
<dbReference type="KEGG" id="drg:H9K76_05770"/>
<reference evidence="3 4" key="1">
    <citation type="submission" date="2020-08" db="EMBL/GenBank/DDBJ databases">
        <title>Genome sequence of Diaphorobacter ruginosibacter DSM 27467T.</title>
        <authorList>
            <person name="Hyun D.-W."/>
            <person name="Bae J.-W."/>
        </authorList>
    </citation>
    <scope>NUCLEOTIDE SEQUENCE [LARGE SCALE GENOMIC DNA]</scope>
    <source>
        <strain evidence="3 4">DSM 27467</strain>
    </source>
</reference>
<keyword evidence="2" id="KW-0812">Transmembrane</keyword>
<feature type="compositionally biased region" description="Basic and acidic residues" evidence="1">
    <location>
        <begin position="542"/>
        <end position="552"/>
    </location>
</feature>
<accession>A0A7G9RRX5</accession>
<keyword evidence="2" id="KW-0472">Membrane</keyword>
<feature type="region of interest" description="Disordered" evidence="1">
    <location>
        <begin position="542"/>
        <end position="569"/>
    </location>
</feature>
<feature type="transmembrane region" description="Helical" evidence="2">
    <location>
        <begin position="165"/>
        <end position="186"/>
    </location>
</feature>
<name>A0A7G9RRX5_9BURK</name>
<feature type="transmembrane region" description="Helical" evidence="2">
    <location>
        <begin position="453"/>
        <end position="471"/>
    </location>
</feature>
<dbReference type="PANTHER" id="PTHR34219">
    <property type="entry name" value="IRON-REGULATED INNER MEMBRANE PROTEIN-RELATED"/>
    <property type="match status" value="1"/>
</dbReference>
<sequence length="569" mass="61630">MSTDASLTGAGTGGFRQAHAWLHTWCGLWFSWLLFAVFLTGTLAVFEEPITHWMTPEHHAEEAAAQQLAASAPASASLAQRLAWGTDYMREHHQGAAMWELWPSDATGAGDLRVYWFDSNRQYAAAQLSTRDGSPIQPAATPPVRGTQGGHHFVTFHYELHAGTAGLWIVGVAALAMLVALVSGVITHKRIFKDFFTFRARKGQRSWLDAHNAVAVLTLPFQFMIAYTGLALSVLTFLPAGVAVYYGTQKADRERFVAELNEPGKPEASGRAMEVPDLEPFVQRGQTLIGQPVRAVVIDHPGDAAARIGIYGWNEDADAHGRLSPTTGMAMFSAATGEVLQVRLPGAVDGGTPSLAQSVMGGLHMVPFGGLALKWLYFVCGLMGSAMMATGAILFMVKRRHRHQGEFGSATARVYRLIEGLNVAAIAGLGIACVGYLWANRLVPLGIAHRDDWEIGLFFGVWGLAVVHAWCRPPRSAWMEQLAVLAALCLLLPWLNLLTTGEMLVTQVLHGDWESAGVESVCIAAGVLAIWALRWLRHPEGRNQRTPRREKQGAATAMTAGTATAEVAE</sequence>
<feature type="transmembrane region" description="Helical" evidence="2">
    <location>
        <begin position="417"/>
        <end position="438"/>
    </location>
</feature>
<feature type="transmembrane region" description="Helical" evidence="2">
    <location>
        <begin position="516"/>
        <end position="536"/>
    </location>
</feature>
<feature type="compositionally biased region" description="Low complexity" evidence="1">
    <location>
        <begin position="553"/>
        <end position="569"/>
    </location>
</feature>
<keyword evidence="2" id="KW-1133">Transmembrane helix</keyword>
<dbReference type="Pfam" id="PF03929">
    <property type="entry name" value="PepSY_TM"/>
    <property type="match status" value="1"/>
</dbReference>
<dbReference type="AlphaFoldDB" id="A0A7G9RRX5"/>
<evidence type="ECO:0000313" key="3">
    <source>
        <dbReference type="EMBL" id="QNN58350.1"/>
    </source>
</evidence>
<keyword evidence="4" id="KW-1185">Reference proteome</keyword>
<feature type="transmembrane region" description="Helical" evidence="2">
    <location>
        <begin position="25"/>
        <end position="46"/>
    </location>
</feature>
<dbReference type="EMBL" id="CP060714">
    <property type="protein sequence ID" value="QNN58350.1"/>
    <property type="molecule type" value="Genomic_DNA"/>
</dbReference>
<dbReference type="PANTHER" id="PTHR34219:SF4">
    <property type="entry name" value="PEPSY DOMAIN-CONTAINING PROTEIN"/>
    <property type="match status" value="1"/>
</dbReference>
<organism evidence="3 4">
    <name type="scientific">Diaphorobacter ruginosibacter</name>
    <dbReference type="NCBI Taxonomy" id="1715720"/>
    <lineage>
        <taxon>Bacteria</taxon>
        <taxon>Pseudomonadati</taxon>
        <taxon>Pseudomonadota</taxon>
        <taxon>Betaproteobacteria</taxon>
        <taxon>Burkholderiales</taxon>
        <taxon>Comamonadaceae</taxon>
        <taxon>Diaphorobacter</taxon>
    </lineage>
</organism>
<dbReference type="InterPro" id="IPR005625">
    <property type="entry name" value="PepSY-ass_TM"/>
</dbReference>
<evidence type="ECO:0000256" key="1">
    <source>
        <dbReference type="SAM" id="MobiDB-lite"/>
    </source>
</evidence>
<gene>
    <name evidence="3" type="ORF">H9K76_05770</name>
</gene>
<protein>
    <submittedName>
        <fullName evidence="3">PepSY domain-containing protein</fullName>
    </submittedName>
</protein>
<evidence type="ECO:0000313" key="4">
    <source>
        <dbReference type="Proteomes" id="UP000515811"/>
    </source>
</evidence>
<feature type="transmembrane region" description="Helical" evidence="2">
    <location>
        <begin position="375"/>
        <end position="397"/>
    </location>
</feature>
<feature type="transmembrane region" description="Helical" evidence="2">
    <location>
        <begin position="478"/>
        <end position="496"/>
    </location>
</feature>
<proteinExistence type="predicted"/>
<evidence type="ECO:0000256" key="2">
    <source>
        <dbReference type="SAM" id="Phobius"/>
    </source>
</evidence>
<dbReference type="Proteomes" id="UP000515811">
    <property type="component" value="Chromosome"/>
</dbReference>